<dbReference type="GO" id="GO:0006979">
    <property type="term" value="P:response to oxidative stress"/>
    <property type="evidence" value="ECO:0007669"/>
    <property type="project" value="InterPro"/>
</dbReference>
<organism evidence="2 3">
    <name type="scientific">Jeotgalibaca ciconiae</name>
    <dbReference type="NCBI Taxonomy" id="2496265"/>
    <lineage>
        <taxon>Bacteria</taxon>
        <taxon>Bacillati</taxon>
        <taxon>Bacillota</taxon>
        <taxon>Bacilli</taxon>
        <taxon>Lactobacillales</taxon>
        <taxon>Carnobacteriaceae</taxon>
        <taxon>Jeotgalibaca</taxon>
    </lineage>
</organism>
<evidence type="ECO:0000313" key="2">
    <source>
        <dbReference type="EMBL" id="AZP05412.1"/>
    </source>
</evidence>
<dbReference type="PANTHER" id="PTHR33797:SF2">
    <property type="entry name" value="ORGANIC HYDROPEROXIDE RESISTANCE PROTEIN-LIKE"/>
    <property type="match status" value="1"/>
</dbReference>
<comment type="similarity">
    <text evidence="1">Belongs to the OsmC/Ohr family.</text>
</comment>
<evidence type="ECO:0000313" key="3">
    <source>
        <dbReference type="Proteomes" id="UP000273326"/>
    </source>
</evidence>
<dbReference type="Gene3D" id="3.30.300.20">
    <property type="match status" value="1"/>
</dbReference>
<evidence type="ECO:0000256" key="1">
    <source>
        <dbReference type="ARBA" id="ARBA00007378"/>
    </source>
</evidence>
<dbReference type="RefSeq" id="WP_126111787.1">
    <property type="nucleotide sequence ID" value="NZ_CP034465.1"/>
</dbReference>
<dbReference type="SUPFAM" id="SSF82784">
    <property type="entry name" value="OsmC-like"/>
    <property type="match status" value="1"/>
</dbReference>
<proteinExistence type="inferred from homology"/>
<name>A0A3Q9BLT0_9LACT</name>
<protein>
    <submittedName>
        <fullName evidence="2">OsmC family peroxiredoxin</fullName>
    </submittedName>
</protein>
<keyword evidence="3" id="KW-1185">Reference proteome</keyword>
<dbReference type="PANTHER" id="PTHR33797">
    <property type="entry name" value="ORGANIC HYDROPEROXIDE RESISTANCE PROTEIN-LIKE"/>
    <property type="match status" value="1"/>
</dbReference>
<dbReference type="InterPro" id="IPR036102">
    <property type="entry name" value="OsmC/Ohrsf"/>
</dbReference>
<dbReference type="InterPro" id="IPR003718">
    <property type="entry name" value="OsmC/Ohr_fam"/>
</dbReference>
<sequence>MSNDSLFHTEIVNEDGISGEAYVKNGLHVTVSDPTQTGEGTNPEELLGLSWATCLNATLQAILKGRGSKSRSKVEVAVDYKREETGFGFYFELTAIISIENTSLEDSERFMKIAHRKCPVSKIIGEYPHISMKVVPYIS</sequence>
<dbReference type="InterPro" id="IPR019953">
    <property type="entry name" value="OHR"/>
</dbReference>
<dbReference type="AlphaFoldDB" id="A0A3Q9BLT0"/>
<dbReference type="Pfam" id="PF02566">
    <property type="entry name" value="OsmC"/>
    <property type="match status" value="1"/>
</dbReference>
<dbReference type="KEGG" id="jeh:EJN90_12575"/>
<reference evidence="3" key="1">
    <citation type="submission" date="2018-12" db="EMBL/GenBank/DDBJ databases">
        <title>Complete genome sequencing of Jeotgalibaca sp. H21T32.</title>
        <authorList>
            <person name="Bae J.-W."/>
            <person name="Lee S.-Y."/>
        </authorList>
    </citation>
    <scope>NUCLEOTIDE SEQUENCE [LARGE SCALE GENOMIC DNA]</scope>
    <source>
        <strain evidence="3">H21T32</strain>
    </source>
</reference>
<dbReference type="InterPro" id="IPR015946">
    <property type="entry name" value="KH_dom-like_a/b"/>
</dbReference>
<dbReference type="OrthoDB" id="9797508at2"/>
<accession>A0A3Q9BLT0</accession>
<gene>
    <name evidence="2" type="ORF">EJN90_12575</name>
</gene>
<dbReference type="EMBL" id="CP034465">
    <property type="protein sequence ID" value="AZP05412.1"/>
    <property type="molecule type" value="Genomic_DNA"/>
</dbReference>
<dbReference type="Proteomes" id="UP000273326">
    <property type="component" value="Chromosome"/>
</dbReference>